<dbReference type="SUPFAM" id="SSF74653">
    <property type="entry name" value="TolA/TonB C-terminal domain"/>
    <property type="match status" value="1"/>
</dbReference>
<dbReference type="GO" id="GO:0043213">
    <property type="term" value="P:bacteriocin transport"/>
    <property type="evidence" value="ECO:0007669"/>
    <property type="project" value="InterPro"/>
</dbReference>
<keyword evidence="2" id="KW-0812">Transmembrane</keyword>
<dbReference type="EMBL" id="CXOI01000003">
    <property type="protein sequence ID" value="CTP82259.1"/>
    <property type="molecule type" value="Genomic_DNA"/>
</dbReference>
<dbReference type="Proteomes" id="UP000046187">
    <property type="component" value="Unassembled WGS sequence"/>
</dbReference>
<keyword evidence="4" id="KW-1185">Reference proteome</keyword>
<feature type="compositionally biased region" description="Basic and acidic residues" evidence="1">
    <location>
        <begin position="130"/>
        <end position="175"/>
    </location>
</feature>
<dbReference type="NCBIfam" id="TIGR02794">
    <property type="entry name" value="tolA_full"/>
    <property type="match status" value="1"/>
</dbReference>
<dbReference type="InterPro" id="IPR014161">
    <property type="entry name" value="Tol-Pal_TolA"/>
</dbReference>
<feature type="compositionally biased region" description="Low complexity" evidence="1">
    <location>
        <begin position="220"/>
        <end position="233"/>
    </location>
</feature>
<gene>
    <name evidence="3" type="primary">tolA</name>
    <name evidence="3" type="ORF">XTALMG727_0093</name>
</gene>
<dbReference type="RefSeq" id="WP_053833787.1">
    <property type="nucleotide sequence ID" value="NZ_CXOI01000003.1"/>
</dbReference>
<evidence type="ECO:0000256" key="1">
    <source>
        <dbReference type="SAM" id="MobiDB-lite"/>
    </source>
</evidence>
<feature type="compositionally biased region" description="Pro residues" evidence="1">
    <location>
        <begin position="100"/>
        <end position="112"/>
    </location>
</feature>
<name>A0A0K2ZDK7_9XANT</name>
<feature type="transmembrane region" description="Helical" evidence="2">
    <location>
        <begin position="20"/>
        <end position="43"/>
    </location>
</feature>
<proteinExistence type="predicted"/>
<dbReference type="GO" id="GO:0019534">
    <property type="term" value="F:toxin transmembrane transporter activity"/>
    <property type="evidence" value="ECO:0007669"/>
    <property type="project" value="InterPro"/>
</dbReference>
<accession>A0A0K2ZDK7</accession>
<dbReference type="GO" id="GO:0016020">
    <property type="term" value="C:membrane"/>
    <property type="evidence" value="ECO:0007669"/>
    <property type="project" value="InterPro"/>
</dbReference>
<feature type="compositionally biased region" description="Basic and acidic residues" evidence="1">
    <location>
        <begin position="182"/>
        <end position="218"/>
    </location>
</feature>
<evidence type="ECO:0000313" key="3">
    <source>
        <dbReference type="EMBL" id="CTP82259.1"/>
    </source>
</evidence>
<keyword evidence="2" id="KW-1133">Transmembrane helix</keyword>
<evidence type="ECO:0000313" key="4">
    <source>
        <dbReference type="Proteomes" id="UP000046187"/>
    </source>
</evidence>
<reference evidence="4" key="1">
    <citation type="submission" date="2015-07" db="EMBL/GenBank/DDBJ databases">
        <authorList>
            <person name="Wibberg D."/>
        </authorList>
    </citation>
    <scope>NUCLEOTIDE SEQUENCE [LARGE SCALE GENOMIC DNA]</scope>
</reference>
<keyword evidence="2" id="KW-0472">Membrane</keyword>
<feature type="region of interest" description="Disordered" evidence="1">
    <location>
        <begin position="74"/>
        <end position="239"/>
    </location>
</feature>
<dbReference type="Gene3D" id="3.30.1150.10">
    <property type="match status" value="1"/>
</dbReference>
<dbReference type="Pfam" id="PF13103">
    <property type="entry name" value="TonB_2"/>
    <property type="match status" value="1"/>
</dbReference>
<dbReference type="AlphaFoldDB" id="A0A0K2ZDK7"/>
<protein>
    <submittedName>
        <fullName evidence="3">Biopolymer transport protein</fullName>
    </submittedName>
</protein>
<evidence type="ECO:0000256" key="2">
    <source>
        <dbReference type="SAM" id="Phobius"/>
    </source>
</evidence>
<sequence>MHAEADSRPPRDQDSDQGLIVGVLLALAVHVLLGLLFFLAWWWSPVREVEPAAGSPMVEASLVVSAADVRSAQKAVQDAPKPLPDPLPEPVKEVAEDDTVPPPQPVPVPKPQQAPTEQQQKVQDFIPVPDKVDQDRASRTAISQEKEKQEQEAKRRQEQIDLTEQKRQQEAEQKQRLAAQQEEERQKKIADIRKQREQADREAKLAEQKLRQLADVRAKQASATAASTPQATPGQNGTNTDLSAKYAAAIQQAVLSQWVRPDSVPLGQKCKIAIKQIVGGQVIEAKVSPDCPYDEAGRRSIEAAVLRAQPLPYRGFESVFARDLTFNFTAQDR</sequence>
<organism evidence="3 4">
    <name type="scientific">Xanthomonas graminis pv. arrhenatheri LMG 727</name>
    <dbReference type="NCBI Taxonomy" id="1195923"/>
    <lineage>
        <taxon>Bacteria</taxon>
        <taxon>Pseudomonadati</taxon>
        <taxon>Pseudomonadota</taxon>
        <taxon>Gammaproteobacteria</taxon>
        <taxon>Lysobacterales</taxon>
        <taxon>Lysobacteraceae</taxon>
        <taxon>Xanthomonas</taxon>
        <taxon>Xanthomonas translucens group</taxon>
        <taxon>Xanthomonas graminis</taxon>
    </lineage>
</organism>